<feature type="domain" description="Hydantoinase/oxoprolinase N-terminal" evidence="2">
    <location>
        <begin position="11"/>
        <end position="171"/>
    </location>
</feature>
<dbReference type="InterPro" id="IPR043129">
    <property type="entry name" value="ATPase_NBD"/>
</dbReference>
<dbReference type="GO" id="GO:0017168">
    <property type="term" value="F:5-oxoprolinase (ATP-hydrolyzing) activity"/>
    <property type="evidence" value="ECO:0007669"/>
    <property type="project" value="TreeGrafter"/>
</dbReference>
<evidence type="ECO:0000313" key="4">
    <source>
        <dbReference type="Proteomes" id="UP000027665"/>
    </source>
</evidence>
<evidence type="ECO:0000259" key="1">
    <source>
        <dbReference type="Pfam" id="PF01968"/>
    </source>
</evidence>
<dbReference type="PANTHER" id="PTHR11365">
    <property type="entry name" value="5-OXOPROLINASE RELATED"/>
    <property type="match status" value="1"/>
</dbReference>
<dbReference type="Pfam" id="PF01968">
    <property type="entry name" value="Hydantoinase_A"/>
    <property type="match status" value="1"/>
</dbReference>
<sequence>MCEDSRKRLTIGIDVGGTNTDGVLYDTRKREIAAFTKAPTNHLDYKSSIEAVIGKFIRSASPREIISLNISTTLATNAILEGKGSPVALVLIGYDDFPHIKNEILSVASPSAFISVSGGHTSWGEERTPLDRNAVARFAKEHAGEFFAVSSLYSPRNPAHEVEAAAIISRAGCAGITCGHEMARSKLNSVKRTLSAYLNSSLIDLTLRLIGGVELCAASHGLSCPVMFVRSDSSLVCGSWCSRFPLETLFSGPAAGMRGAMLLAGVKEGDALIADMGGTSTDIGEVRGGKALFSEGGAEIGAYRTMIPSLEIRSVALGGDSRVCVTKEGALEIGPERVVPCCRAAAGEDCAYTPTDALAALGAAGLGGSEKSLSASVGLGKRIGLSGADFARAVRREVSKRLSDEFARLGTARRVCVGAPAPAYAKAAGCTVPELAEIASAVGAASSSLSLSCSVSLQHSFFDGEFYAFLPEGQIKGEVFEDVLARSRAALAAYLTKSAAQMGFEGVSVEISEEYECIGREKVPRRLASARLGGRAFMHNAQ</sequence>
<dbReference type="EMBL" id="JMKI01000027">
    <property type="protein sequence ID" value="KEJ92433.1"/>
    <property type="molecule type" value="Genomic_DNA"/>
</dbReference>
<dbReference type="InterPro" id="IPR002821">
    <property type="entry name" value="Hydantoinase_A"/>
</dbReference>
<organism evidence="3 4">
    <name type="scientific">Synergistes jonesii</name>
    <dbReference type="NCBI Taxonomy" id="2754"/>
    <lineage>
        <taxon>Bacteria</taxon>
        <taxon>Thermotogati</taxon>
        <taxon>Synergistota</taxon>
        <taxon>Synergistia</taxon>
        <taxon>Synergistales</taxon>
        <taxon>Synergistaceae</taxon>
        <taxon>Synergistes</taxon>
    </lineage>
</organism>
<keyword evidence="4" id="KW-1185">Reference proteome</keyword>
<dbReference type="Gene3D" id="3.30.420.40">
    <property type="match status" value="1"/>
</dbReference>
<comment type="caution">
    <text evidence="3">The sequence shown here is derived from an EMBL/GenBank/DDBJ whole genome shotgun (WGS) entry which is preliminary data.</text>
</comment>
<dbReference type="InterPro" id="IPR008040">
    <property type="entry name" value="Hydant_A_N"/>
</dbReference>
<dbReference type="Proteomes" id="UP000027665">
    <property type="component" value="Unassembled WGS sequence"/>
</dbReference>
<proteinExistence type="predicted"/>
<protein>
    <recommendedName>
        <fullName evidence="5">Hydantoinase/oxoprolinase</fullName>
    </recommendedName>
</protein>
<name>A0A073IPY6_9BACT</name>
<dbReference type="STRING" id="2754.EH55_03820"/>
<evidence type="ECO:0000259" key="2">
    <source>
        <dbReference type="Pfam" id="PF05378"/>
    </source>
</evidence>
<dbReference type="OrthoDB" id="6185at2"/>
<evidence type="ECO:0008006" key="5">
    <source>
        <dbReference type="Google" id="ProtNLM"/>
    </source>
</evidence>
<dbReference type="SUPFAM" id="SSF53067">
    <property type="entry name" value="Actin-like ATPase domain"/>
    <property type="match status" value="1"/>
</dbReference>
<gene>
    <name evidence="3" type="ORF">EH55_03820</name>
</gene>
<accession>A0A073IPY6</accession>
<dbReference type="PANTHER" id="PTHR11365:SF2">
    <property type="entry name" value="5-OXOPROLINASE"/>
    <property type="match status" value="1"/>
</dbReference>
<dbReference type="RefSeq" id="WP_051682700.1">
    <property type="nucleotide sequence ID" value="NZ_JMKI01000027.1"/>
</dbReference>
<reference evidence="3 4" key="1">
    <citation type="submission" date="2014-04" db="EMBL/GenBank/DDBJ databases">
        <title>Draft Genome Sequence of Synergistes jonesii.</title>
        <authorList>
            <person name="Coil D.A."/>
            <person name="Eisen J.A."/>
            <person name="Holland-Moritz H.E."/>
        </authorList>
    </citation>
    <scope>NUCLEOTIDE SEQUENCE [LARGE SCALE GENOMIC DNA]</scope>
    <source>
        <strain evidence="3 4">78-1</strain>
    </source>
</reference>
<dbReference type="GeneID" id="90984792"/>
<dbReference type="GO" id="GO:0006749">
    <property type="term" value="P:glutathione metabolic process"/>
    <property type="evidence" value="ECO:0007669"/>
    <property type="project" value="TreeGrafter"/>
</dbReference>
<feature type="domain" description="Hydantoinase A/oxoprolinase" evidence="1">
    <location>
        <begin position="192"/>
        <end position="362"/>
    </location>
</feature>
<dbReference type="GO" id="GO:0005829">
    <property type="term" value="C:cytosol"/>
    <property type="evidence" value="ECO:0007669"/>
    <property type="project" value="TreeGrafter"/>
</dbReference>
<dbReference type="Pfam" id="PF05378">
    <property type="entry name" value="Hydant_A_N"/>
    <property type="match status" value="1"/>
</dbReference>
<dbReference type="eggNOG" id="COG0145">
    <property type="taxonomic scope" value="Bacteria"/>
</dbReference>
<dbReference type="AlphaFoldDB" id="A0A073IPY6"/>
<evidence type="ECO:0000313" key="3">
    <source>
        <dbReference type="EMBL" id="KEJ92433.1"/>
    </source>
</evidence>
<dbReference type="InterPro" id="IPR045079">
    <property type="entry name" value="Oxoprolinase-like"/>
</dbReference>